<dbReference type="InterPro" id="IPR053167">
    <property type="entry name" value="Spore_coat_component"/>
</dbReference>
<evidence type="ECO:0000313" key="4">
    <source>
        <dbReference type="Proteomes" id="UP000077242"/>
    </source>
</evidence>
<dbReference type="GeneID" id="49868158"/>
<proteinExistence type="predicted"/>
<feature type="domain" description="Spore coat protein U/FanG" evidence="2">
    <location>
        <begin position="181"/>
        <end position="318"/>
    </location>
</feature>
<name>A0AAP7KF39_9PSED</name>
<dbReference type="PANTHER" id="PTHR37089">
    <property type="entry name" value="PROTEIN U-RELATED"/>
    <property type="match status" value="1"/>
</dbReference>
<evidence type="ECO:0000313" key="3">
    <source>
        <dbReference type="EMBL" id="OAH48198.1"/>
    </source>
</evidence>
<protein>
    <recommendedName>
        <fullName evidence="2">Spore coat protein U/FanG domain-containing protein</fullName>
    </recommendedName>
</protein>
<dbReference type="AlphaFoldDB" id="A0AAP7KF39"/>
<reference evidence="4" key="1">
    <citation type="submission" date="2016-02" db="EMBL/GenBank/DDBJ databases">
        <title>Dietzia cinnamea strain CD11_5 genome sequencing and assembly.</title>
        <authorList>
            <person name="Kaur G."/>
            <person name="Nair G.R."/>
            <person name="Mayilraj S."/>
        </authorList>
    </citation>
    <scope>NUCLEOTIDE SEQUENCE [LARGE SCALE GENOMIC DNA]</scope>
    <source>
        <strain evidence="4">CD10_2</strain>
    </source>
</reference>
<organism evidence="3 4">
    <name type="scientific">Pseudomonas monteilii</name>
    <dbReference type="NCBI Taxonomy" id="76759"/>
    <lineage>
        <taxon>Bacteria</taxon>
        <taxon>Pseudomonadati</taxon>
        <taxon>Pseudomonadota</taxon>
        <taxon>Gammaproteobacteria</taxon>
        <taxon>Pseudomonadales</taxon>
        <taxon>Pseudomonadaceae</taxon>
        <taxon>Pseudomonas</taxon>
    </lineage>
</organism>
<sequence length="323" mass="33575">MSGWLRVLWASVLLLPAGTSWALCSSVATLPAAFGSLNSTQVRTTVQTASTLNSGLQCTGSLLTLLSSSDHFYATITPASGGLVGPTGDVIPYTLYANNTTSYPITRGVAYDFARNGIIDLLGLLGGTTPKAVPIYMRTQIGSNVAAGLYQENLTVAWSWDYCSGIGALGICLGRDVGSGTKTLNVSLTVTNDCQITTPDISFSSAPVVAGFGTVSQSLNVSCTKGSNYTVGLDDGQNVSGGRRRMKSSANNYLAYDIFKSAGTVRWGSSGAARRASTDADVNPGAGTGTGSQLFNYNAKVYTDQPTPPAATYSDSVILDVQF</sequence>
<dbReference type="SMART" id="SM00972">
    <property type="entry name" value="SCPU"/>
    <property type="match status" value="2"/>
</dbReference>
<feature type="chain" id="PRO_5042985202" description="Spore coat protein U/FanG domain-containing protein" evidence="1">
    <location>
        <begin position="23"/>
        <end position="323"/>
    </location>
</feature>
<dbReference type="Pfam" id="PF05229">
    <property type="entry name" value="SCPU"/>
    <property type="match status" value="2"/>
</dbReference>
<feature type="signal peptide" evidence="1">
    <location>
        <begin position="1"/>
        <end position="22"/>
    </location>
</feature>
<evidence type="ECO:0000256" key="1">
    <source>
        <dbReference type="SAM" id="SignalP"/>
    </source>
</evidence>
<dbReference type="InterPro" id="IPR007893">
    <property type="entry name" value="Spore_coat_U/FanG"/>
</dbReference>
<feature type="domain" description="Spore coat protein U/FanG" evidence="2">
    <location>
        <begin position="19"/>
        <end position="156"/>
    </location>
</feature>
<dbReference type="PANTHER" id="PTHR37089:SF1">
    <property type="entry name" value="MEMBRANE PROTEIN"/>
    <property type="match status" value="1"/>
</dbReference>
<accession>A0AAP7KF39</accession>
<keyword evidence="1" id="KW-0732">Signal</keyword>
<evidence type="ECO:0000259" key="2">
    <source>
        <dbReference type="Pfam" id="PF05229"/>
    </source>
</evidence>
<dbReference type="EMBL" id="LSTU01000040">
    <property type="protein sequence ID" value="OAH48198.1"/>
    <property type="molecule type" value="Genomic_DNA"/>
</dbReference>
<dbReference type="Proteomes" id="UP000077242">
    <property type="component" value="Unassembled WGS sequence"/>
</dbReference>
<dbReference type="RefSeq" id="WP_016714719.1">
    <property type="nucleotide sequence ID" value="NZ_CP022562.1"/>
</dbReference>
<comment type="caution">
    <text evidence="3">The sequence shown here is derived from an EMBL/GenBank/DDBJ whole genome shotgun (WGS) entry which is preliminary data.</text>
</comment>
<gene>
    <name evidence="3" type="ORF">AYJ70_01635</name>
</gene>